<dbReference type="AlphaFoldDB" id="A0A426ZBC5"/>
<evidence type="ECO:0000256" key="1">
    <source>
        <dbReference type="SAM" id="Phobius"/>
    </source>
</evidence>
<sequence>MAGEGEGNPNRFFVAVHVGAGFHSPANEKAYRGAMKRACHAAAAVLRKVVFDRSHGVCPLFLGFVYFSLLSSWFRDLLHDGLDG</sequence>
<keyword evidence="1" id="KW-0472">Membrane</keyword>
<organism evidence="2 3">
    <name type="scientific">Ensete ventricosum</name>
    <name type="common">Abyssinian banana</name>
    <name type="synonym">Musa ensete</name>
    <dbReference type="NCBI Taxonomy" id="4639"/>
    <lineage>
        <taxon>Eukaryota</taxon>
        <taxon>Viridiplantae</taxon>
        <taxon>Streptophyta</taxon>
        <taxon>Embryophyta</taxon>
        <taxon>Tracheophyta</taxon>
        <taxon>Spermatophyta</taxon>
        <taxon>Magnoliopsida</taxon>
        <taxon>Liliopsida</taxon>
        <taxon>Zingiberales</taxon>
        <taxon>Musaceae</taxon>
        <taxon>Ensete</taxon>
    </lineage>
</organism>
<keyword evidence="1" id="KW-0812">Transmembrane</keyword>
<dbReference type="Proteomes" id="UP000287651">
    <property type="component" value="Unassembled WGS sequence"/>
</dbReference>
<name>A0A426ZBC5_ENSVE</name>
<evidence type="ECO:0000313" key="2">
    <source>
        <dbReference type="EMBL" id="RRT61259.1"/>
    </source>
</evidence>
<dbReference type="EMBL" id="AMZH03007469">
    <property type="protein sequence ID" value="RRT61259.1"/>
    <property type="molecule type" value="Genomic_DNA"/>
</dbReference>
<evidence type="ECO:0000313" key="3">
    <source>
        <dbReference type="Proteomes" id="UP000287651"/>
    </source>
</evidence>
<feature type="transmembrane region" description="Helical" evidence="1">
    <location>
        <begin position="56"/>
        <end position="74"/>
    </location>
</feature>
<keyword evidence="1" id="KW-1133">Transmembrane helix</keyword>
<comment type="caution">
    <text evidence="2">The sequence shown here is derived from an EMBL/GenBank/DDBJ whole genome shotgun (WGS) entry which is preliminary data.</text>
</comment>
<gene>
    <name evidence="2" type="ORF">B296_00032866</name>
</gene>
<reference evidence="2 3" key="1">
    <citation type="journal article" date="2014" name="Agronomy (Basel)">
        <title>A Draft Genome Sequence for Ensete ventricosum, the Drought-Tolerant Tree Against Hunger.</title>
        <authorList>
            <person name="Harrison J."/>
            <person name="Moore K.A."/>
            <person name="Paszkiewicz K."/>
            <person name="Jones T."/>
            <person name="Grant M."/>
            <person name="Ambacheew D."/>
            <person name="Muzemil S."/>
            <person name="Studholme D.J."/>
        </authorList>
    </citation>
    <scope>NUCLEOTIDE SEQUENCE [LARGE SCALE GENOMIC DNA]</scope>
</reference>
<accession>A0A426ZBC5</accession>
<protein>
    <submittedName>
        <fullName evidence="2">Uncharacterized protein</fullName>
    </submittedName>
</protein>
<proteinExistence type="predicted"/>